<comment type="subcellular location">
    <subcellularLocation>
        <location evidence="1">Nucleus</location>
    </subcellularLocation>
</comment>
<accession>A0AAN9MNE2</accession>
<dbReference type="SMART" id="SM01019">
    <property type="entry name" value="B3"/>
    <property type="match status" value="2"/>
</dbReference>
<dbReference type="Gene3D" id="2.40.330.10">
    <property type="entry name" value="DNA-binding pseudobarrel domain"/>
    <property type="match status" value="2"/>
</dbReference>
<dbReference type="CDD" id="cd10017">
    <property type="entry name" value="B3_DNA"/>
    <property type="match status" value="2"/>
</dbReference>
<dbReference type="EMBL" id="JAYMYR010000006">
    <property type="protein sequence ID" value="KAK7357839.1"/>
    <property type="molecule type" value="Genomic_DNA"/>
</dbReference>
<dbReference type="Pfam" id="PF02362">
    <property type="entry name" value="B3"/>
    <property type="match status" value="2"/>
</dbReference>
<dbReference type="AlphaFoldDB" id="A0AAN9MNE2"/>
<evidence type="ECO:0000256" key="5">
    <source>
        <dbReference type="ARBA" id="ARBA00023242"/>
    </source>
</evidence>
<dbReference type="Proteomes" id="UP001374584">
    <property type="component" value="Unassembled WGS sequence"/>
</dbReference>
<evidence type="ECO:0000256" key="3">
    <source>
        <dbReference type="ARBA" id="ARBA00023125"/>
    </source>
</evidence>
<evidence type="ECO:0000313" key="8">
    <source>
        <dbReference type="Proteomes" id="UP001374584"/>
    </source>
</evidence>
<dbReference type="PROSITE" id="PS50863">
    <property type="entry name" value="B3"/>
    <property type="match status" value="2"/>
</dbReference>
<evidence type="ECO:0000259" key="6">
    <source>
        <dbReference type="PROSITE" id="PS50863"/>
    </source>
</evidence>
<dbReference type="InterPro" id="IPR050655">
    <property type="entry name" value="Plant_B3_domain"/>
</dbReference>
<dbReference type="InterPro" id="IPR003340">
    <property type="entry name" value="B3_DNA-bd"/>
</dbReference>
<evidence type="ECO:0000313" key="7">
    <source>
        <dbReference type="EMBL" id="KAK7357839.1"/>
    </source>
</evidence>
<name>A0AAN9MNE2_PHACN</name>
<evidence type="ECO:0000256" key="2">
    <source>
        <dbReference type="ARBA" id="ARBA00023015"/>
    </source>
</evidence>
<dbReference type="PANTHER" id="PTHR31920:SF117">
    <property type="entry name" value="TRANSCRIPTIONAL FACTOR FAMILY PROTEIN, PUTATIVE-RELATED"/>
    <property type="match status" value="1"/>
</dbReference>
<dbReference type="PANTHER" id="PTHR31920">
    <property type="entry name" value="B3 DOMAIN-CONTAINING"/>
    <property type="match status" value="1"/>
</dbReference>
<feature type="domain" description="TF-B3" evidence="6">
    <location>
        <begin position="217"/>
        <end position="311"/>
    </location>
</feature>
<organism evidence="7 8">
    <name type="scientific">Phaseolus coccineus</name>
    <name type="common">Scarlet runner bean</name>
    <name type="synonym">Phaseolus multiflorus</name>
    <dbReference type="NCBI Taxonomy" id="3886"/>
    <lineage>
        <taxon>Eukaryota</taxon>
        <taxon>Viridiplantae</taxon>
        <taxon>Streptophyta</taxon>
        <taxon>Embryophyta</taxon>
        <taxon>Tracheophyta</taxon>
        <taxon>Spermatophyta</taxon>
        <taxon>Magnoliopsida</taxon>
        <taxon>eudicotyledons</taxon>
        <taxon>Gunneridae</taxon>
        <taxon>Pentapetalae</taxon>
        <taxon>rosids</taxon>
        <taxon>fabids</taxon>
        <taxon>Fabales</taxon>
        <taxon>Fabaceae</taxon>
        <taxon>Papilionoideae</taxon>
        <taxon>50 kb inversion clade</taxon>
        <taxon>NPAAA clade</taxon>
        <taxon>indigoferoid/millettioid clade</taxon>
        <taxon>Phaseoleae</taxon>
        <taxon>Phaseolus</taxon>
    </lineage>
</organism>
<keyword evidence="4" id="KW-0804">Transcription</keyword>
<keyword evidence="5" id="KW-0539">Nucleus</keyword>
<evidence type="ECO:0000256" key="4">
    <source>
        <dbReference type="ARBA" id="ARBA00023163"/>
    </source>
</evidence>
<sequence>MTSHLGQRSATIPIHFFKIILETNVERIKLPNKFTNRYGGSLPNPVSLRSSDFKEWVVYWTEKNGEVWFEKGWKEFVENYSLSYGYFVVFKYKGTSQIDVLILDKSALELDYLSSANGSVNPVNATEKEKNARPMPPSMVSSHQVFEETLMGNMERDSIVQRVHADKGVPSDKGTHVQQLIRPQCVNPTQSGNCLNLPRTLRARKISKRFKSRHAYFTLVIELSNLEENASKYVPKFLDNISSEKNVVLQMANRSSYAWYVKLLSGGERYDRFTSGWSIFAKESKLEAGDICIFELVEPAGPLLRVHVFRG</sequence>
<keyword evidence="2" id="KW-0805">Transcription regulation</keyword>
<dbReference type="GO" id="GO:0003677">
    <property type="term" value="F:DNA binding"/>
    <property type="evidence" value="ECO:0007669"/>
    <property type="project" value="UniProtKB-KW"/>
</dbReference>
<protein>
    <recommendedName>
        <fullName evidence="6">TF-B3 domain-containing protein</fullName>
    </recommendedName>
</protein>
<dbReference type="InterPro" id="IPR015300">
    <property type="entry name" value="DNA-bd_pseudobarrel_sf"/>
</dbReference>
<evidence type="ECO:0000256" key="1">
    <source>
        <dbReference type="ARBA" id="ARBA00004123"/>
    </source>
</evidence>
<gene>
    <name evidence="7" type="ORF">VNO80_17136</name>
</gene>
<reference evidence="7 8" key="1">
    <citation type="submission" date="2024-01" db="EMBL/GenBank/DDBJ databases">
        <title>The genomes of 5 underutilized Papilionoideae crops provide insights into root nodulation and disease resistanc.</title>
        <authorList>
            <person name="Jiang F."/>
        </authorList>
    </citation>
    <scope>NUCLEOTIDE SEQUENCE [LARGE SCALE GENOMIC DNA]</scope>
    <source>
        <strain evidence="7">JINMINGXINNONG_FW02</strain>
        <tissue evidence="7">Leaves</tissue>
    </source>
</reference>
<feature type="domain" description="TF-B3" evidence="6">
    <location>
        <begin position="13"/>
        <end position="106"/>
    </location>
</feature>
<keyword evidence="3" id="KW-0238">DNA-binding</keyword>
<dbReference type="SUPFAM" id="SSF101936">
    <property type="entry name" value="DNA-binding pseudobarrel domain"/>
    <property type="match status" value="2"/>
</dbReference>
<proteinExistence type="predicted"/>
<dbReference type="GO" id="GO:0005634">
    <property type="term" value="C:nucleus"/>
    <property type="evidence" value="ECO:0007669"/>
    <property type="project" value="UniProtKB-SubCell"/>
</dbReference>
<keyword evidence="8" id="KW-1185">Reference proteome</keyword>
<comment type="caution">
    <text evidence="7">The sequence shown here is derived from an EMBL/GenBank/DDBJ whole genome shotgun (WGS) entry which is preliminary data.</text>
</comment>